<gene>
    <name evidence="2" type="ORF">MELLADRAFT_113074</name>
</gene>
<sequence length="115" mass="12247">MTSLTNKLEETEAKLIAAGIKMKKKGQVEGTSRTVTRSQSANRGEGSSGSGTAGVETNTGRTGDNNNPTGTTNSQIQKKGLPGNEQGDEEEEELEREEEEQVDGNGERGLVHIED</sequence>
<dbReference type="KEGG" id="mlr:MELLADRAFT_113074"/>
<feature type="compositionally biased region" description="Basic and acidic residues" evidence="1">
    <location>
        <begin position="105"/>
        <end position="115"/>
    </location>
</feature>
<dbReference type="HOGENOM" id="CLU_2109573_0_0_1"/>
<feature type="compositionally biased region" description="Acidic residues" evidence="1">
    <location>
        <begin position="86"/>
        <end position="102"/>
    </location>
</feature>
<keyword evidence="3" id="KW-1185">Reference proteome</keyword>
<evidence type="ECO:0000313" key="2">
    <source>
        <dbReference type="EMBL" id="EGF99026.1"/>
    </source>
</evidence>
<dbReference type="Proteomes" id="UP000001072">
    <property type="component" value="Unassembled WGS sequence"/>
</dbReference>
<dbReference type="InParanoid" id="F4S8I5"/>
<feature type="compositionally biased region" description="Polar residues" evidence="1">
    <location>
        <begin position="29"/>
        <end position="42"/>
    </location>
</feature>
<dbReference type="GeneID" id="18924875"/>
<dbReference type="EMBL" id="GL883165">
    <property type="protein sequence ID" value="EGF99026.1"/>
    <property type="molecule type" value="Genomic_DNA"/>
</dbReference>
<proteinExistence type="predicted"/>
<dbReference type="RefSeq" id="XP_007417720.1">
    <property type="nucleotide sequence ID" value="XM_007417658.1"/>
</dbReference>
<evidence type="ECO:0000313" key="3">
    <source>
        <dbReference type="Proteomes" id="UP000001072"/>
    </source>
</evidence>
<reference evidence="3" key="1">
    <citation type="journal article" date="2011" name="Proc. Natl. Acad. Sci. U.S.A.">
        <title>Obligate biotrophy features unraveled by the genomic analysis of rust fungi.</title>
        <authorList>
            <person name="Duplessis S."/>
            <person name="Cuomo C.A."/>
            <person name="Lin Y.-C."/>
            <person name="Aerts A."/>
            <person name="Tisserant E."/>
            <person name="Veneault-Fourrey C."/>
            <person name="Joly D.L."/>
            <person name="Hacquard S."/>
            <person name="Amselem J."/>
            <person name="Cantarel B.L."/>
            <person name="Chiu R."/>
            <person name="Coutinho P.M."/>
            <person name="Feau N."/>
            <person name="Field M."/>
            <person name="Frey P."/>
            <person name="Gelhaye E."/>
            <person name="Goldberg J."/>
            <person name="Grabherr M.G."/>
            <person name="Kodira C.D."/>
            <person name="Kohler A."/>
            <person name="Kuees U."/>
            <person name="Lindquist E.A."/>
            <person name="Lucas S.M."/>
            <person name="Mago R."/>
            <person name="Mauceli E."/>
            <person name="Morin E."/>
            <person name="Murat C."/>
            <person name="Pangilinan J.L."/>
            <person name="Park R."/>
            <person name="Pearson M."/>
            <person name="Quesneville H."/>
            <person name="Rouhier N."/>
            <person name="Sakthikumar S."/>
            <person name="Salamov A.A."/>
            <person name="Schmutz J."/>
            <person name="Selles B."/>
            <person name="Shapiro H."/>
            <person name="Tanguay P."/>
            <person name="Tuskan G.A."/>
            <person name="Henrissat B."/>
            <person name="Van de Peer Y."/>
            <person name="Rouze P."/>
            <person name="Ellis J.G."/>
            <person name="Dodds P.N."/>
            <person name="Schein J.E."/>
            <person name="Zhong S."/>
            <person name="Hamelin R.C."/>
            <person name="Grigoriev I.V."/>
            <person name="Szabo L.J."/>
            <person name="Martin F."/>
        </authorList>
    </citation>
    <scope>NUCLEOTIDE SEQUENCE [LARGE SCALE GENOMIC DNA]</scope>
    <source>
        <strain evidence="3">98AG31 / pathotype 3-4-7</strain>
    </source>
</reference>
<feature type="region of interest" description="Disordered" evidence="1">
    <location>
        <begin position="18"/>
        <end position="115"/>
    </location>
</feature>
<dbReference type="AlphaFoldDB" id="F4S8I5"/>
<accession>F4S8I5</accession>
<organism evidence="3">
    <name type="scientific">Melampsora larici-populina (strain 98AG31 / pathotype 3-4-7)</name>
    <name type="common">Poplar leaf rust fungus</name>
    <dbReference type="NCBI Taxonomy" id="747676"/>
    <lineage>
        <taxon>Eukaryota</taxon>
        <taxon>Fungi</taxon>
        <taxon>Dikarya</taxon>
        <taxon>Basidiomycota</taxon>
        <taxon>Pucciniomycotina</taxon>
        <taxon>Pucciniomycetes</taxon>
        <taxon>Pucciniales</taxon>
        <taxon>Melampsoraceae</taxon>
        <taxon>Melampsora</taxon>
    </lineage>
</organism>
<evidence type="ECO:0000256" key="1">
    <source>
        <dbReference type="SAM" id="MobiDB-lite"/>
    </source>
</evidence>
<name>F4S8I5_MELLP</name>
<feature type="compositionally biased region" description="Low complexity" evidence="1">
    <location>
        <begin position="57"/>
        <end position="73"/>
    </location>
</feature>
<protein>
    <submittedName>
        <fullName evidence="2">Uncharacterized protein</fullName>
    </submittedName>
</protein>
<dbReference type="VEuPathDB" id="FungiDB:MELLADRAFT_113074"/>